<accession>A0ABV5J744</accession>
<name>A0ABV5J744_9BACT</name>
<feature type="non-terminal residue" evidence="1">
    <location>
        <position position="1"/>
    </location>
</feature>
<organism evidence="1 2">
    <name type="scientific">Echinicola jeungdonensis</name>
    <dbReference type="NCBI Taxonomy" id="709343"/>
    <lineage>
        <taxon>Bacteria</taxon>
        <taxon>Pseudomonadati</taxon>
        <taxon>Bacteroidota</taxon>
        <taxon>Cytophagia</taxon>
        <taxon>Cytophagales</taxon>
        <taxon>Cyclobacteriaceae</taxon>
        <taxon>Echinicola</taxon>
    </lineage>
</organism>
<comment type="caution">
    <text evidence="1">The sequence shown here is derived from an EMBL/GenBank/DDBJ whole genome shotgun (WGS) entry which is preliminary data.</text>
</comment>
<reference evidence="1 2" key="1">
    <citation type="submission" date="2024-09" db="EMBL/GenBank/DDBJ databases">
        <authorList>
            <person name="Sun Q."/>
            <person name="Mori K."/>
        </authorList>
    </citation>
    <scope>NUCLEOTIDE SEQUENCE [LARGE SCALE GENOMIC DNA]</scope>
    <source>
        <strain evidence="1 2">CECT 7682</strain>
    </source>
</reference>
<sequence>QKEVGQLNFNPIIALGKWPNDSRNPWPSIRRKHWPSIAGIDNSKTNCSGVKIETIFCEG</sequence>
<evidence type="ECO:0000313" key="2">
    <source>
        <dbReference type="Proteomes" id="UP001589654"/>
    </source>
</evidence>
<keyword evidence="2" id="KW-1185">Reference proteome</keyword>
<protein>
    <submittedName>
        <fullName evidence="1">Uncharacterized protein</fullName>
    </submittedName>
</protein>
<evidence type="ECO:0000313" key="1">
    <source>
        <dbReference type="EMBL" id="MFB9212644.1"/>
    </source>
</evidence>
<gene>
    <name evidence="1" type="ORF">ACFFUR_12580</name>
</gene>
<dbReference type="EMBL" id="JBHMEW010000062">
    <property type="protein sequence ID" value="MFB9212644.1"/>
    <property type="molecule type" value="Genomic_DNA"/>
</dbReference>
<proteinExistence type="predicted"/>
<dbReference type="Proteomes" id="UP001589654">
    <property type="component" value="Unassembled WGS sequence"/>
</dbReference>